<dbReference type="InterPro" id="IPR005828">
    <property type="entry name" value="MFS_sugar_transport-like"/>
</dbReference>
<dbReference type="InterPro" id="IPR011701">
    <property type="entry name" value="MFS"/>
</dbReference>
<feature type="transmembrane region" description="Helical" evidence="5">
    <location>
        <begin position="81"/>
        <end position="99"/>
    </location>
</feature>
<feature type="transmembrane region" description="Helical" evidence="5">
    <location>
        <begin position="392"/>
        <end position="410"/>
    </location>
</feature>
<feature type="transmembrane region" description="Helical" evidence="5">
    <location>
        <begin position="325"/>
        <end position="348"/>
    </location>
</feature>
<sequence length="419" mass="44907">MGWWRVAPSQARRALVAASMGWALDAFDVMLFSLTLSAVIAELGLTKAQAGALGSITLLGGAAGGLFFGWVADRYGRTRSMIASVLLYSVFTAACGLSNTFWQFAFFRALLGLGMGGEWASGAALVSESWPAKSRGRALAFMQSAWAIGFAAAATVVGFVLPTYGWRAVFFIGILPAFFTLWVRRSVEEPDAWKSLHAARLDAKRTGAAKLPDAQRMHSVFDIFRGAMFKRTAAVTFMNACTLFGWWGMNGWIPAYLSLPATQGGIGLSTATMSKLVVFMQLGMWLGYVSFGYITDVMSRKKVYVVYLLGASLLLPLYGSLSNPLLLLLLGPFVAFFGTGFFSGFGAVTAEMYPTQIRASAQGFTYNIGRIASAAAPFTVGSLATSRGFQTAFAVAGSAYLLAALTWSVIPNTQGKELE</sequence>
<feature type="domain" description="Major facilitator superfamily (MFS) profile" evidence="6">
    <location>
        <begin position="14"/>
        <end position="414"/>
    </location>
</feature>
<feature type="transmembrane region" description="Helical" evidence="5">
    <location>
        <begin position="138"/>
        <end position="160"/>
    </location>
</feature>
<dbReference type="GO" id="GO:0005886">
    <property type="term" value="C:plasma membrane"/>
    <property type="evidence" value="ECO:0007669"/>
    <property type="project" value="TreeGrafter"/>
</dbReference>
<reference evidence="7 8" key="1">
    <citation type="submission" date="2020-05" db="EMBL/GenBank/DDBJ databases">
        <title>Complete genome sequence of Gemmatimonas greenlandica TET16.</title>
        <authorList>
            <person name="Zeng Y."/>
        </authorList>
    </citation>
    <scope>NUCLEOTIDE SEQUENCE [LARGE SCALE GENOMIC DNA]</scope>
    <source>
        <strain evidence="7 8">TET16</strain>
    </source>
</reference>
<keyword evidence="2 5" id="KW-0812">Transmembrane</keyword>
<gene>
    <name evidence="7" type="ORF">HKW67_18460</name>
</gene>
<organism evidence="7 8">
    <name type="scientific">Gemmatimonas groenlandica</name>
    <dbReference type="NCBI Taxonomy" id="2732249"/>
    <lineage>
        <taxon>Bacteria</taxon>
        <taxon>Pseudomonadati</taxon>
        <taxon>Gemmatimonadota</taxon>
        <taxon>Gemmatimonadia</taxon>
        <taxon>Gemmatimonadales</taxon>
        <taxon>Gemmatimonadaceae</taxon>
        <taxon>Gemmatimonas</taxon>
    </lineage>
</organism>
<dbReference type="EMBL" id="CP053085">
    <property type="protein sequence ID" value="QJR38310.1"/>
    <property type="molecule type" value="Genomic_DNA"/>
</dbReference>
<dbReference type="PANTHER" id="PTHR23508">
    <property type="entry name" value="CARBOXYLIC ACID TRANSPORTER PROTEIN HOMOLOG"/>
    <property type="match status" value="1"/>
</dbReference>
<name>A0A6M4IUF2_9BACT</name>
<dbReference type="PROSITE" id="PS00217">
    <property type="entry name" value="SUGAR_TRANSPORT_2"/>
    <property type="match status" value="1"/>
</dbReference>
<evidence type="ECO:0000313" key="7">
    <source>
        <dbReference type="EMBL" id="QJR38310.1"/>
    </source>
</evidence>
<feature type="transmembrane region" description="Helical" evidence="5">
    <location>
        <begin position="273"/>
        <end position="291"/>
    </location>
</feature>
<feature type="transmembrane region" description="Helical" evidence="5">
    <location>
        <begin position="233"/>
        <end position="253"/>
    </location>
</feature>
<keyword evidence="3 5" id="KW-1133">Transmembrane helix</keyword>
<evidence type="ECO:0000256" key="4">
    <source>
        <dbReference type="ARBA" id="ARBA00023136"/>
    </source>
</evidence>
<proteinExistence type="predicted"/>
<protein>
    <submittedName>
        <fullName evidence="7">MFS transporter</fullName>
    </submittedName>
</protein>
<dbReference type="AlphaFoldDB" id="A0A6M4IUF2"/>
<dbReference type="SUPFAM" id="SSF103473">
    <property type="entry name" value="MFS general substrate transporter"/>
    <property type="match status" value="1"/>
</dbReference>
<feature type="transmembrane region" description="Helical" evidence="5">
    <location>
        <begin position="52"/>
        <end position="72"/>
    </location>
</feature>
<comment type="subcellular location">
    <subcellularLocation>
        <location evidence="1">Membrane</location>
        <topology evidence="1">Multi-pass membrane protein</topology>
    </subcellularLocation>
</comment>
<dbReference type="PANTHER" id="PTHR23508:SF10">
    <property type="entry name" value="CARBOXYLIC ACID TRANSPORTER PROTEIN HOMOLOG"/>
    <property type="match status" value="1"/>
</dbReference>
<evidence type="ECO:0000256" key="2">
    <source>
        <dbReference type="ARBA" id="ARBA00022692"/>
    </source>
</evidence>
<keyword evidence="4 5" id="KW-0472">Membrane</keyword>
<dbReference type="InterPro" id="IPR005829">
    <property type="entry name" value="Sugar_transporter_CS"/>
</dbReference>
<feature type="transmembrane region" description="Helical" evidence="5">
    <location>
        <begin position="303"/>
        <end position="319"/>
    </location>
</feature>
<evidence type="ECO:0000259" key="6">
    <source>
        <dbReference type="PROSITE" id="PS50850"/>
    </source>
</evidence>
<dbReference type="Proteomes" id="UP000500938">
    <property type="component" value="Chromosome"/>
</dbReference>
<dbReference type="KEGG" id="ggr:HKW67_18460"/>
<evidence type="ECO:0000256" key="5">
    <source>
        <dbReference type="SAM" id="Phobius"/>
    </source>
</evidence>
<dbReference type="Pfam" id="PF07690">
    <property type="entry name" value="MFS_1"/>
    <property type="match status" value="1"/>
</dbReference>
<keyword evidence="8" id="KW-1185">Reference proteome</keyword>
<dbReference type="InterPro" id="IPR020846">
    <property type="entry name" value="MFS_dom"/>
</dbReference>
<feature type="transmembrane region" description="Helical" evidence="5">
    <location>
        <begin position="21"/>
        <end position="40"/>
    </location>
</feature>
<dbReference type="PROSITE" id="PS50850">
    <property type="entry name" value="MFS"/>
    <property type="match status" value="1"/>
</dbReference>
<dbReference type="InterPro" id="IPR036259">
    <property type="entry name" value="MFS_trans_sf"/>
</dbReference>
<evidence type="ECO:0000256" key="1">
    <source>
        <dbReference type="ARBA" id="ARBA00004141"/>
    </source>
</evidence>
<dbReference type="GO" id="GO:0046943">
    <property type="term" value="F:carboxylic acid transmembrane transporter activity"/>
    <property type="evidence" value="ECO:0007669"/>
    <property type="project" value="TreeGrafter"/>
</dbReference>
<dbReference type="Pfam" id="PF00083">
    <property type="entry name" value="Sugar_tr"/>
    <property type="match status" value="1"/>
</dbReference>
<evidence type="ECO:0000256" key="3">
    <source>
        <dbReference type="ARBA" id="ARBA00022989"/>
    </source>
</evidence>
<accession>A0A6M4IUF2</accession>
<dbReference type="Gene3D" id="1.20.1250.20">
    <property type="entry name" value="MFS general substrate transporter like domains"/>
    <property type="match status" value="1"/>
</dbReference>
<evidence type="ECO:0000313" key="8">
    <source>
        <dbReference type="Proteomes" id="UP000500938"/>
    </source>
</evidence>